<reference evidence="1" key="3">
    <citation type="journal article" date="2017" name="Nature">
        <title>Genome sequence of the progenitor of the wheat D genome Aegilops tauschii.</title>
        <authorList>
            <person name="Luo M.C."/>
            <person name="Gu Y.Q."/>
            <person name="Puiu D."/>
            <person name="Wang H."/>
            <person name="Twardziok S.O."/>
            <person name="Deal K.R."/>
            <person name="Huo N."/>
            <person name="Zhu T."/>
            <person name="Wang L."/>
            <person name="Wang Y."/>
            <person name="McGuire P.E."/>
            <person name="Liu S."/>
            <person name="Long H."/>
            <person name="Ramasamy R.K."/>
            <person name="Rodriguez J.C."/>
            <person name="Van S.L."/>
            <person name="Yuan L."/>
            <person name="Wang Z."/>
            <person name="Xia Z."/>
            <person name="Xiao L."/>
            <person name="Anderson O.D."/>
            <person name="Ouyang S."/>
            <person name="Liang Y."/>
            <person name="Zimin A.V."/>
            <person name="Pertea G."/>
            <person name="Qi P."/>
            <person name="Bennetzen J.L."/>
            <person name="Dai X."/>
            <person name="Dawson M.W."/>
            <person name="Muller H.G."/>
            <person name="Kugler K."/>
            <person name="Rivarola-Duarte L."/>
            <person name="Spannagl M."/>
            <person name="Mayer K.F.X."/>
            <person name="Lu F.H."/>
            <person name="Bevan M.W."/>
            <person name="Leroy P."/>
            <person name="Li P."/>
            <person name="You F.M."/>
            <person name="Sun Q."/>
            <person name="Liu Z."/>
            <person name="Lyons E."/>
            <person name="Wicker T."/>
            <person name="Salzberg S.L."/>
            <person name="Devos K.M."/>
            <person name="Dvorak J."/>
        </authorList>
    </citation>
    <scope>NUCLEOTIDE SEQUENCE [LARGE SCALE GENOMIC DNA]</scope>
    <source>
        <strain evidence="1">cv. AL8/78</strain>
    </source>
</reference>
<name>A0A452ZLE3_AEGTS</name>
<dbReference type="Gramene" id="AET1Gv20823100.13">
    <property type="protein sequence ID" value="AET1Gv20823100.13"/>
    <property type="gene ID" value="AET1Gv20823100"/>
</dbReference>
<sequence length="148" mass="16830">MGCEKDPSFARGRNLITYAVDLMGSRSPDDYVSGVRILDEFAKQMQILAKAFDEDTFYDRKTLNTFMQEHILIKHLIMSASPTDLVKKLLRTLGLRSLYDRETRACGARIVAHIAASIELEVFPTGILYISSLIDSFTTYSLLQPYQR</sequence>
<accession>A0A452ZLE3</accession>
<dbReference type="EnsemblPlants" id="AET1Gv20823100.13">
    <property type="protein sequence ID" value="AET1Gv20823100.13"/>
    <property type="gene ID" value="AET1Gv20823100"/>
</dbReference>
<reference evidence="2" key="1">
    <citation type="journal article" date="2014" name="Science">
        <title>Ancient hybridizations among the ancestral genomes of bread wheat.</title>
        <authorList>
            <consortium name="International Wheat Genome Sequencing Consortium,"/>
            <person name="Marcussen T."/>
            <person name="Sandve S.R."/>
            <person name="Heier L."/>
            <person name="Spannagl M."/>
            <person name="Pfeifer M."/>
            <person name="Jakobsen K.S."/>
            <person name="Wulff B.B."/>
            <person name="Steuernagel B."/>
            <person name="Mayer K.F."/>
            <person name="Olsen O.A."/>
        </authorList>
    </citation>
    <scope>NUCLEOTIDE SEQUENCE [LARGE SCALE GENOMIC DNA]</scope>
    <source>
        <strain evidence="2">cv. AL8/78</strain>
    </source>
</reference>
<dbReference type="AlphaFoldDB" id="A0A452ZLE3"/>
<evidence type="ECO:0000313" key="1">
    <source>
        <dbReference type="EnsemblPlants" id="AET1Gv20823100.13"/>
    </source>
</evidence>
<protein>
    <submittedName>
        <fullName evidence="1">Uncharacterized protein</fullName>
    </submittedName>
</protein>
<keyword evidence="2" id="KW-1185">Reference proteome</keyword>
<dbReference type="Proteomes" id="UP000015105">
    <property type="component" value="Chromosome 1D"/>
</dbReference>
<dbReference type="PANTHER" id="PTHR33115">
    <property type="entry name" value="ARM REPEAT SUPERFAMILY PROTEIN"/>
    <property type="match status" value="1"/>
</dbReference>
<reference evidence="1" key="5">
    <citation type="journal article" date="2021" name="G3 (Bethesda)">
        <title>Aegilops tauschii genome assembly Aet v5.0 features greater sequence contiguity and improved annotation.</title>
        <authorList>
            <person name="Wang L."/>
            <person name="Zhu T."/>
            <person name="Rodriguez J.C."/>
            <person name="Deal K.R."/>
            <person name="Dubcovsky J."/>
            <person name="McGuire P.E."/>
            <person name="Lux T."/>
            <person name="Spannagl M."/>
            <person name="Mayer K.F.X."/>
            <person name="Baldrich P."/>
            <person name="Meyers B.C."/>
            <person name="Huo N."/>
            <person name="Gu Y.Q."/>
            <person name="Zhou H."/>
            <person name="Devos K.M."/>
            <person name="Bennetzen J.L."/>
            <person name="Unver T."/>
            <person name="Budak H."/>
            <person name="Gulick P.J."/>
            <person name="Galiba G."/>
            <person name="Kalapos B."/>
            <person name="Nelson D.R."/>
            <person name="Li P."/>
            <person name="You F.M."/>
            <person name="Luo M.C."/>
            <person name="Dvorak J."/>
        </authorList>
    </citation>
    <scope>NUCLEOTIDE SEQUENCE [LARGE SCALE GENOMIC DNA]</scope>
    <source>
        <strain evidence="1">cv. AL8/78</strain>
    </source>
</reference>
<reference evidence="2" key="2">
    <citation type="journal article" date="2017" name="Nat. Plants">
        <title>The Aegilops tauschii genome reveals multiple impacts of transposons.</title>
        <authorList>
            <person name="Zhao G."/>
            <person name="Zou C."/>
            <person name="Li K."/>
            <person name="Wang K."/>
            <person name="Li T."/>
            <person name="Gao L."/>
            <person name="Zhang X."/>
            <person name="Wang H."/>
            <person name="Yang Z."/>
            <person name="Liu X."/>
            <person name="Jiang W."/>
            <person name="Mao L."/>
            <person name="Kong X."/>
            <person name="Jiao Y."/>
            <person name="Jia J."/>
        </authorList>
    </citation>
    <scope>NUCLEOTIDE SEQUENCE [LARGE SCALE GENOMIC DNA]</scope>
    <source>
        <strain evidence="2">cv. AL8/78</strain>
    </source>
</reference>
<dbReference type="PANTHER" id="PTHR33115:SF58">
    <property type="entry name" value="CONDENSIN COMPLEX SUBUNIT 1 C-TERMINAL DOMAIN-CONTAINING PROTEIN"/>
    <property type="match status" value="1"/>
</dbReference>
<reference evidence="1" key="4">
    <citation type="submission" date="2019-03" db="UniProtKB">
        <authorList>
            <consortium name="EnsemblPlants"/>
        </authorList>
    </citation>
    <scope>IDENTIFICATION</scope>
</reference>
<proteinExistence type="predicted"/>
<evidence type="ECO:0000313" key="2">
    <source>
        <dbReference type="Proteomes" id="UP000015105"/>
    </source>
</evidence>
<organism evidence="1 2">
    <name type="scientific">Aegilops tauschii subsp. strangulata</name>
    <name type="common">Goatgrass</name>
    <dbReference type="NCBI Taxonomy" id="200361"/>
    <lineage>
        <taxon>Eukaryota</taxon>
        <taxon>Viridiplantae</taxon>
        <taxon>Streptophyta</taxon>
        <taxon>Embryophyta</taxon>
        <taxon>Tracheophyta</taxon>
        <taxon>Spermatophyta</taxon>
        <taxon>Magnoliopsida</taxon>
        <taxon>Liliopsida</taxon>
        <taxon>Poales</taxon>
        <taxon>Poaceae</taxon>
        <taxon>BOP clade</taxon>
        <taxon>Pooideae</taxon>
        <taxon>Triticodae</taxon>
        <taxon>Triticeae</taxon>
        <taxon>Triticinae</taxon>
        <taxon>Aegilops</taxon>
    </lineage>
</organism>